<dbReference type="PANTHER" id="PTHR30469">
    <property type="entry name" value="MULTIDRUG RESISTANCE PROTEIN MDTA"/>
    <property type="match status" value="1"/>
</dbReference>
<dbReference type="GO" id="GO:1990281">
    <property type="term" value="C:efflux pump complex"/>
    <property type="evidence" value="ECO:0007669"/>
    <property type="project" value="TreeGrafter"/>
</dbReference>
<proteinExistence type="predicted"/>
<dbReference type="Pfam" id="PF25967">
    <property type="entry name" value="RND-MFP_C"/>
    <property type="match status" value="1"/>
</dbReference>
<sequence>MQAIKLPTTALRQEGQATAVWVYEADKGTVRSQVVQVATADGNDAVIVGGLTPGMQVVSTGVHVLTPGQKVVVFQQKSAPGQSGQAQAATKKVASGAAAAAASSAQ</sequence>
<reference evidence="2" key="1">
    <citation type="submission" date="2012-09" db="EMBL/GenBank/DDBJ databases">
        <title>Metagenomic Characterization of a Microbial Community in Wastewater Detects High Levels of Antibiotic Resistance.</title>
        <authorList>
            <person name="Abrams M."/>
            <person name="Caldwell A."/>
            <person name="Vandaei E."/>
            <person name="Lee W."/>
            <person name="Perrott J."/>
            <person name="Khan S.Y."/>
            <person name="Ta J."/>
            <person name="Romero D."/>
            <person name="Nguyen V."/>
            <person name="Pourmand N."/>
            <person name="Ouverney C.C."/>
        </authorList>
    </citation>
    <scope>NUCLEOTIDE SEQUENCE</scope>
</reference>
<dbReference type="InterPro" id="IPR058627">
    <property type="entry name" value="MdtA-like_C"/>
</dbReference>
<organism evidence="2">
    <name type="scientific">uncultured bacterium A1Q1_fos_1134</name>
    <dbReference type="NCBI Taxonomy" id="1256543"/>
    <lineage>
        <taxon>Bacteria</taxon>
        <taxon>environmental samples</taxon>
    </lineage>
</organism>
<accession>L7VZS5</accession>
<feature type="domain" description="Multidrug resistance protein MdtA-like C-terminal permuted SH3" evidence="1">
    <location>
        <begin position="2"/>
        <end position="61"/>
    </location>
</feature>
<dbReference type="Gene3D" id="2.40.420.20">
    <property type="match status" value="1"/>
</dbReference>
<evidence type="ECO:0000313" key="2">
    <source>
        <dbReference type="EMBL" id="AGC72628.1"/>
    </source>
</evidence>
<dbReference type="AlphaFoldDB" id="L7VZS5"/>
<dbReference type="EMBL" id="JX649907">
    <property type="protein sequence ID" value="AGC72628.1"/>
    <property type="molecule type" value="Genomic_DNA"/>
</dbReference>
<evidence type="ECO:0000259" key="1">
    <source>
        <dbReference type="Pfam" id="PF25967"/>
    </source>
</evidence>
<protein>
    <submittedName>
        <fullName evidence="2">Putative Co/Zn/Cd efflux system membrane fusion protein</fullName>
    </submittedName>
</protein>
<dbReference type="PANTHER" id="PTHR30469:SF15">
    <property type="entry name" value="HLYD FAMILY OF SECRETION PROTEINS"/>
    <property type="match status" value="1"/>
</dbReference>
<name>L7VZS5_9BACT</name>
<dbReference type="GO" id="GO:0015562">
    <property type="term" value="F:efflux transmembrane transporter activity"/>
    <property type="evidence" value="ECO:0007669"/>
    <property type="project" value="TreeGrafter"/>
</dbReference>